<dbReference type="InterPro" id="IPR051167">
    <property type="entry name" value="Prolyl_oligopep/macrocyclase"/>
</dbReference>
<comment type="catalytic activity">
    <reaction evidence="1">
        <text>Hydrolysis of Pro-|-Xaa &gt;&gt; Ala-|-Xaa in oligopeptides.</text>
        <dbReference type="EC" id="3.4.21.26"/>
    </reaction>
</comment>
<evidence type="ECO:0000256" key="4">
    <source>
        <dbReference type="ARBA" id="ARBA00022801"/>
    </source>
</evidence>
<feature type="domain" description="Peptidase S9A N-terminal" evidence="7">
    <location>
        <begin position="27"/>
        <end position="443"/>
    </location>
</feature>
<dbReference type="Gene3D" id="2.130.10.120">
    <property type="entry name" value="Prolyl oligopeptidase, N-terminal domain"/>
    <property type="match status" value="1"/>
</dbReference>
<dbReference type="InterPro" id="IPR001375">
    <property type="entry name" value="Peptidase_S9_cat"/>
</dbReference>
<dbReference type="EMBL" id="JHEG04000001">
    <property type="protein sequence ID" value="KAF3888211.1"/>
    <property type="molecule type" value="Genomic_DNA"/>
</dbReference>
<comment type="caution">
    <text evidence="8">The sequence shown here is derived from an EMBL/GenBank/DDBJ whole genome shotgun (WGS) entry which is preliminary data.</text>
</comment>
<keyword evidence="9" id="KW-1185">Reference proteome</keyword>
<dbReference type="SUPFAM" id="SSF53474">
    <property type="entry name" value="alpha/beta-Hydrolases"/>
    <property type="match status" value="1"/>
</dbReference>
<proteinExistence type="predicted"/>
<dbReference type="OrthoDB" id="9801421at2"/>
<evidence type="ECO:0000313" key="9">
    <source>
        <dbReference type="Proteomes" id="UP000029738"/>
    </source>
</evidence>
<sequence>MRRLFEIHLTQIASSEETQDMTEKLKPPVAPVTPVTDDYFGTKVTDNYRYMENFKDEEVQKWVKAQADFTSHSLAELPERDAFLTRMIELDASIVSKVNCVLRVVNGKVFYLKCGAQDDVWKLYMHSSTDGDEILLVDPDKFIRETGKPHAINRFMPSWDGRYVIYGIAASGSEETSLYTIDTATLEDVDRPISRIHWIGTWLPDCQSFFYTRYQEMKEGMAVTEKYQMSKVYLHRLGTDITEDKVILGHEISPSVSVSPVASPFIVTVPNSDYLFAVVLYGTQKEIDLYVATLDSFHRGAPEWKKVCDISDEVLIFEVHGEELYLVTHKNAPRYKIVKTSLENPELSKAELVLAQSDRTANNIFAATDALYVLMDGGGSDKVIRIPYGGTATELELPFDGTVDFFGNDARLSKNDSRVDGILLTMASWTRSNSIYEYNPKTKTFVEILLQPKGKYDAPDDLIVEEVEVRSHDGTWVPMSIIYKKGIKLDGSNPCWLNGYGAYGFSLYLPYQHQDYAWYEKGGIAAFAHVRGGGEKGEEWYRAGFQQTKPNTWKDLIACAEYLIENNYTSRFKLAVEGFSAGGIAIGRAITERPDLFAVAILRVGALNPVRFETTPNGVNNIREFGSCKSLAGFKALYEMDAFLHIEDGIHYPAMMIIHGMTDTRCEPWQSTKFAARVQAASASGKPVLLRIDCEAGHGVGSTKMQRFQERSDIFAFMMWQFRTEGKESQQTQ</sequence>
<evidence type="ECO:0000313" key="8">
    <source>
        <dbReference type="EMBL" id="KAF3888211.1"/>
    </source>
</evidence>
<dbReference type="InterPro" id="IPR023302">
    <property type="entry name" value="Pept_S9A_N"/>
</dbReference>
<dbReference type="AlphaFoldDB" id="A0A8S9T6M0"/>
<dbReference type="PANTHER" id="PTHR42881:SF2">
    <property type="entry name" value="PROLYL ENDOPEPTIDASE"/>
    <property type="match status" value="1"/>
</dbReference>
<dbReference type="GO" id="GO:0070012">
    <property type="term" value="F:oligopeptidase activity"/>
    <property type="evidence" value="ECO:0007669"/>
    <property type="project" value="TreeGrafter"/>
</dbReference>
<accession>A0A8S9T6M0</accession>
<name>A0A8S9T6M0_9CYAN</name>
<dbReference type="InterPro" id="IPR029058">
    <property type="entry name" value="AB_hydrolase_fold"/>
</dbReference>
<protein>
    <recommendedName>
        <fullName evidence="2">prolyl oligopeptidase</fullName>
        <ecNumber evidence="2">3.4.21.26</ecNumber>
    </recommendedName>
</protein>
<reference evidence="8" key="2">
    <citation type="submission" date="2019-11" db="EMBL/GenBank/DDBJ databases">
        <title>Improved Assembly of Tolypothrix boutellei genome.</title>
        <authorList>
            <person name="Sarangi A.N."/>
            <person name="Mukherjee M."/>
            <person name="Ghosh S."/>
            <person name="Singh D."/>
            <person name="Das A."/>
            <person name="Kant S."/>
            <person name="Prusty A."/>
            <person name="Tripathy S."/>
        </authorList>
    </citation>
    <scope>NUCLEOTIDE SEQUENCE</scope>
    <source>
        <strain evidence="8">VB521301</strain>
    </source>
</reference>
<dbReference type="GO" id="GO:0004252">
    <property type="term" value="F:serine-type endopeptidase activity"/>
    <property type="evidence" value="ECO:0007669"/>
    <property type="project" value="UniProtKB-EC"/>
</dbReference>
<evidence type="ECO:0000256" key="5">
    <source>
        <dbReference type="ARBA" id="ARBA00022825"/>
    </source>
</evidence>
<reference evidence="8" key="1">
    <citation type="journal article" date="2015" name="Genome Announc.">
        <title>Draft Genome Sequence of Tolypothrix boutellei Strain VB521301.</title>
        <authorList>
            <person name="Chandrababunaidu M.M."/>
            <person name="Singh D."/>
            <person name="Sen D."/>
            <person name="Bhan S."/>
            <person name="Das S."/>
            <person name="Gupta A."/>
            <person name="Adhikary S.P."/>
            <person name="Tripathy S."/>
        </authorList>
    </citation>
    <scope>NUCLEOTIDE SEQUENCE</scope>
    <source>
        <strain evidence="8">VB521301</strain>
    </source>
</reference>
<dbReference type="EC" id="3.4.21.26" evidence="2"/>
<dbReference type="GO" id="GO:0005829">
    <property type="term" value="C:cytosol"/>
    <property type="evidence" value="ECO:0007669"/>
    <property type="project" value="TreeGrafter"/>
</dbReference>
<keyword evidence="5" id="KW-0720">Serine protease</keyword>
<keyword evidence="3" id="KW-0645">Protease</keyword>
<dbReference type="SUPFAM" id="SSF50993">
    <property type="entry name" value="Peptidase/esterase 'gauge' domain"/>
    <property type="match status" value="1"/>
</dbReference>
<dbReference type="InterPro" id="IPR002470">
    <property type="entry name" value="Peptidase_S9A"/>
</dbReference>
<evidence type="ECO:0000259" key="7">
    <source>
        <dbReference type="Pfam" id="PF02897"/>
    </source>
</evidence>
<evidence type="ECO:0000256" key="2">
    <source>
        <dbReference type="ARBA" id="ARBA00011897"/>
    </source>
</evidence>
<evidence type="ECO:0000256" key="3">
    <source>
        <dbReference type="ARBA" id="ARBA00022670"/>
    </source>
</evidence>
<dbReference type="Proteomes" id="UP000029738">
    <property type="component" value="Unassembled WGS sequence"/>
</dbReference>
<feature type="domain" description="Peptidase S9 prolyl oligopeptidase catalytic" evidence="6">
    <location>
        <begin position="516"/>
        <end position="722"/>
    </location>
</feature>
<dbReference type="PANTHER" id="PTHR42881">
    <property type="entry name" value="PROLYL ENDOPEPTIDASE"/>
    <property type="match status" value="1"/>
</dbReference>
<evidence type="ECO:0000256" key="1">
    <source>
        <dbReference type="ARBA" id="ARBA00001070"/>
    </source>
</evidence>
<dbReference type="Pfam" id="PF02897">
    <property type="entry name" value="Peptidase_S9_N"/>
    <property type="match status" value="1"/>
</dbReference>
<keyword evidence="4" id="KW-0378">Hydrolase</keyword>
<dbReference type="RefSeq" id="WP_137986111.1">
    <property type="nucleotide sequence ID" value="NZ_JHEG04000001.1"/>
</dbReference>
<organism evidence="8 9">
    <name type="scientific">Tolypothrix bouteillei VB521301</name>
    <dbReference type="NCBI Taxonomy" id="1479485"/>
    <lineage>
        <taxon>Bacteria</taxon>
        <taxon>Bacillati</taxon>
        <taxon>Cyanobacteriota</taxon>
        <taxon>Cyanophyceae</taxon>
        <taxon>Nostocales</taxon>
        <taxon>Tolypothrichaceae</taxon>
        <taxon>Tolypothrix</taxon>
    </lineage>
</organism>
<dbReference type="Pfam" id="PF00326">
    <property type="entry name" value="Peptidase_S9"/>
    <property type="match status" value="1"/>
</dbReference>
<dbReference type="GO" id="GO:0006508">
    <property type="term" value="P:proteolysis"/>
    <property type="evidence" value="ECO:0007669"/>
    <property type="project" value="UniProtKB-KW"/>
</dbReference>
<dbReference type="PRINTS" id="PR00862">
    <property type="entry name" value="PROLIGOPTASE"/>
</dbReference>
<dbReference type="Gene3D" id="3.40.50.1820">
    <property type="entry name" value="alpha/beta hydrolase"/>
    <property type="match status" value="1"/>
</dbReference>
<evidence type="ECO:0000259" key="6">
    <source>
        <dbReference type="Pfam" id="PF00326"/>
    </source>
</evidence>
<gene>
    <name evidence="8" type="ORF">DA73_0400024005</name>
</gene>